<organism evidence="1">
    <name type="scientific">Arion vulgaris</name>
    <dbReference type="NCBI Taxonomy" id="1028688"/>
    <lineage>
        <taxon>Eukaryota</taxon>
        <taxon>Metazoa</taxon>
        <taxon>Spiralia</taxon>
        <taxon>Lophotrochozoa</taxon>
        <taxon>Mollusca</taxon>
        <taxon>Gastropoda</taxon>
        <taxon>Heterobranchia</taxon>
        <taxon>Euthyneura</taxon>
        <taxon>Panpulmonata</taxon>
        <taxon>Eupulmonata</taxon>
        <taxon>Stylommatophora</taxon>
        <taxon>Helicina</taxon>
        <taxon>Arionoidea</taxon>
        <taxon>Arionidae</taxon>
        <taxon>Arion</taxon>
    </lineage>
</organism>
<evidence type="ECO:0000313" key="2">
    <source>
        <dbReference type="EMBL" id="CEK94263.1"/>
    </source>
</evidence>
<protein>
    <submittedName>
        <fullName evidence="1">Uncharacterized protein</fullName>
    </submittedName>
</protein>
<accession>A0A0B7BLQ2</accession>
<dbReference type="EMBL" id="HACG01047398">
    <property type="protein sequence ID" value="CEK94263.1"/>
    <property type="molecule type" value="Transcribed_RNA"/>
</dbReference>
<dbReference type="AlphaFoldDB" id="A0A0B7BLQ2"/>
<name>A0A0B7BLQ2_9EUPU</name>
<gene>
    <name evidence="1" type="primary">ORF199916</name>
    <name evidence="2" type="synonym">ORF199923</name>
</gene>
<proteinExistence type="predicted"/>
<sequence>MSTDADDETNDNQICETLGETSNKVHIITTNDIFNVLEKLINVARKRIKLTE</sequence>
<reference evidence="1" key="1">
    <citation type="submission" date="2014-12" db="EMBL/GenBank/DDBJ databases">
        <title>Insight into the proteome of Arion vulgaris.</title>
        <authorList>
            <person name="Aradska J."/>
            <person name="Bulat T."/>
            <person name="Smidak R."/>
            <person name="Sarate P."/>
            <person name="Gangsoo J."/>
            <person name="Sialana F."/>
            <person name="Bilban M."/>
            <person name="Lubec G."/>
        </authorList>
    </citation>
    <scope>NUCLEOTIDE SEQUENCE</scope>
    <source>
        <tissue evidence="1">Skin</tissue>
    </source>
</reference>
<evidence type="ECO:0000313" key="1">
    <source>
        <dbReference type="EMBL" id="CEK94259.1"/>
    </source>
</evidence>
<dbReference type="EMBL" id="HACG01047394">
    <property type="protein sequence ID" value="CEK94259.1"/>
    <property type="molecule type" value="Transcribed_RNA"/>
</dbReference>